<reference evidence="2" key="1">
    <citation type="submission" date="2015-12" db="EMBL/GenBank/DDBJ databases">
        <authorList>
            <person name="Tarr C.L."/>
            <person name="Gladney L.M."/>
        </authorList>
    </citation>
    <scope>NUCLEOTIDE SEQUENCE [LARGE SCALE GENOMIC DNA]</scope>
    <source>
        <strain evidence="2">2756-81</strain>
    </source>
</reference>
<protein>
    <submittedName>
        <fullName evidence="1">Uncharacterized protein</fullName>
    </submittedName>
</protein>
<evidence type="ECO:0000313" key="1">
    <source>
        <dbReference type="EMBL" id="KYN26271.1"/>
    </source>
</evidence>
<comment type="caution">
    <text evidence="1">The sequence shown here is derived from an EMBL/GenBank/DDBJ whole genome shotgun (WGS) entry which is preliminary data.</text>
</comment>
<gene>
    <name evidence="1" type="ORF">AUQ44_14330</name>
</gene>
<organism evidence="1 2">
    <name type="scientific">Vibrio cidicii</name>
    <dbReference type="NCBI Taxonomy" id="1763883"/>
    <lineage>
        <taxon>Bacteria</taxon>
        <taxon>Pseudomonadati</taxon>
        <taxon>Pseudomonadota</taxon>
        <taxon>Gammaproteobacteria</taxon>
        <taxon>Vibrionales</taxon>
        <taxon>Vibrionaceae</taxon>
        <taxon>Vibrio</taxon>
    </lineage>
</organism>
<proteinExistence type="predicted"/>
<sequence>MRIFYTLTTLEPVIISRSSATTQHQTLDHIPGSALLGAVASKLYPQLSTEDAFTLFHSGECRFSPAYPVVTDSDNPQYGEIALPAPASWHTPKGEKNDLSNHAARRFARDELTQYQQIRQGFISSARTLQYAADIRTGLTARTALDSETQRAKEGQLFQYAFIQAEQTFAGWVDCADPALAILLQHTLHGEFVLGRSRNSEFGKVSLSLYQPQTQPQPAAVRGNELVIWCLSDMACLDAFGQPTLTPSAQDLHPELCGDLDPTRTFIRSRRVRRFNRARGGLNSEQLLIAAGSVLTYQLQDAPTELALHALTEQGCGFAREQGLGWVMINPAWAEQEKPGTGASELFTPLAVTLPQPTARHETKADHATASPLLAWVQSKRAKQTRTDVRKRRCQAMHHLIADAYQSLRRYHRTPPAYQAGPSSSQWRRLADLARSSHADRVQHHGILNWRRAAFESESAICKTTNDPSGWGIEWPEGDQLVTFAQQFDAAVTHHQLDLDDLRLLLEELCRYDLSTDEGLRAYRKKYMANSTTHHADNQQEAEQ</sequence>
<accession>A0A151JKF2</accession>
<dbReference type="EMBL" id="LOMK01000001">
    <property type="protein sequence ID" value="KYN26271.1"/>
    <property type="molecule type" value="Genomic_DNA"/>
</dbReference>
<evidence type="ECO:0000313" key="2">
    <source>
        <dbReference type="Proteomes" id="UP000075349"/>
    </source>
</evidence>
<dbReference type="AlphaFoldDB" id="A0A151JKF2"/>
<dbReference type="Proteomes" id="UP000075349">
    <property type="component" value="Unassembled WGS sequence"/>
</dbReference>
<name>A0A151JKF2_9VIBR</name>